<protein>
    <recommendedName>
        <fullName evidence="3">F-box domain-containing protein</fullName>
    </recommendedName>
</protein>
<accession>A0AAW0C0Y0</accession>
<evidence type="ECO:0000313" key="1">
    <source>
        <dbReference type="EMBL" id="KAK7032017.1"/>
    </source>
</evidence>
<dbReference type="Gene3D" id="3.80.10.10">
    <property type="entry name" value="Ribonuclease Inhibitor"/>
    <property type="match status" value="1"/>
</dbReference>
<organism evidence="1 2">
    <name type="scientific">Favolaschia claudopus</name>
    <dbReference type="NCBI Taxonomy" id="2862362"/>
    <lineage>
        <taxon>Eukaryota</taxon>
        <taxon>Fungi</taxon>
        <taxon>Dikarya</taxon>
        <taxon>Basidiomycota</taxon>
        <taxon>Agaricomycotina</taxon>
        <taxon>Agaricomycetes</taxon>
        <taxon>Agaricomycetidae</taxon>
        <taxon>Agaricales</taxon>
        <taxon>Marasmiineae</taxon>
        <taxon>Mycenaceae</taxon>
        <taxon>Favolaschia</taxon>
    </lineage>
</organism>
<dbReference type="InterPro" id="IPR032675">
    <property type="entry name" value="LRR_dom_sf"/>
</dbReference>
<dbReference type="AlphaFoldDB" id="A0AAW0C0Y0"/>
<dbReference type="SUPFAM" id="SSF52047">
    <property type="entry name" value="RNI-like"/>
    <property type="match status" value="1"/>
</dbReference>
<comment type="caution">
    <text evidence="1">The sequence shown here is derived from an EMBL/GenBank/DDBJ whole genome shotgun (WGS) entry which is preliminary data.</text>
</comment>
<proteinExistence type="predicted"/>
<gene>
    <name evidence="1" type="ORF">R3P38DRAFT_3187746</name>
</gene>
<evidence type="ECO:0008006" key="3">
    <source>
        <dbReference type="Google" id="ProtNLM"/>
    </source>
</evidence>
<name>A0AAW0C0Y0_9AGAR</name>
<keyword evidence="2" id="KW-1185">Reference proteome</keyword>
<reference evidence="1 2" key="1">
    <citation type="journal article" date="2024" name="J Genomics">
        <title>Draft genome sequencing and assembly of Favolaschia claudopus CIRM-BRFM 2984 isolated from oak limbs.</title>
        <authorList>
            <person name="Navarro D."/>
            <person name="Drula E."/>
            <person name="Chaduli D."/>
            <person name="Cazenave R."/>
            <person name="Ahrendt S."/>
            <person name="Wang J."/>
            <person name="Lipzen A."/>
            <person name="Daum C."/>
            <person name="Barry K."/>
            <person name="Grigoriev I.V."/>
            <person name="Favel A."/>
            <person name="Rosso M.N."/>
            <person name="Martin F."/>
        </authorList>
    </citation>
    <scope>NUCLEOTIDE SEQUENCE [LARGE SCALE GENOMIC DNA]</scope>
    <source>
        <strain evidence="1 2">CIRM-BRFM 2984</strain>
    </source>
</reference>
<evidence type="ECO:0000313" key="2">
    <source>
        <dbReference type="Proteomes" id="UP001362999"/>
    </source>
</evidence>
<dbReference type="Proteomes" id="UP001362999">
    <property type="component" value="Unassembled WGS sequence"/>
</dbReference>
<dbReference type="EMBL" id="JAWWNJ010000024">
    <property type="protein sequence ID" value="KAK7032017.1"/>
    <property type="molecule type" value="Genomic_DNA"/>
</dbReference>
<sequence>MQSQAPISFRKCRAVNMSQPVSLRPRKVNNTKSGFLALSNETIAAIFTDAIRPVKTQEDIYENDLLRDRLLQICMKFEAIAKGLPVLWTFIMLETKEENGKRPYKLDASELSVHDHISKSMGQALHVAFNLAVLPARLDAATRSWNALLATSDRWRSLFVRGAGTCTNESICVEALLAGDALARATILDIVDVAKRINIPCPKTHERMHLYSSKVQLFRSTILMDVAVAPSTALRYLHIASDQQNLDWSHFFTSCPNLSQLRWDIKTDVPSLPIISMPSLQRLTLWTLRHLPPILAPSLTRLEVLGGVVPVDTQTIAKLAGSPNRLTTLIAPNNPLTNSVLLSILEECPRIQRIIASSTEPRTPVYNALARKVLFQIRMNEKHRLTGIAFQRNNREPDEDEEAAFAQLKELCRPPEPNEIPSSDCLCFMPISGGTCVVVSAFPYPLKETEVHHVYSRKQIRSQTGFDVPVLKVWVAERFIFGKVPQGDMTLVILLDLKWEEANFVAKLGFEYGGYQYKVICNRSSPRHV</sequence>